<feature type="transmembrane region" description="Helical" evidence="8">
    <location>
        <begin position="365"/>
        <end position="388"/>
    </location>
</feature>
<evidence type="ECO:0008006" key="12">
    <source>
        <dbReference type="Google" id="ProtNLM"/>
    </source>
</evidence>
<dbReference type="InterPro" id="IPR052599">
    <property type="entry name" value="SLC43A_AATransporter"/>
</dbReference>
<feature type="transmembrane region" description="Helical" evidence="8">
    <location>
        <begin position="315"/>
        <end position="333"/>
    </location>
</feature>
<evidence type="ECO:0000256" key="3">
    <source>
        <dbReference type="ARBA" id="ARBA00022448"/>
    </source>
</evidence>
<keyword evidence="9" id="KW-0732">Signal</keyword>
<evidence type="ECO:0000256" key="4">
    <source>
        <dbReference type="ARBA" id="ARBA00022692"/>
    </source>
</evidence>
<dbReference type="Proteomes" id="UP000481153">
    <property type="component" value="Unassembled WGS sequence"/>
</dbReference>
<dbReference type="CDD" id="cd06174">
    <property type="entry name" value="MFS"/>
    <property type="match status" value="1"/>
</dbReference>
<evidence type="ECO:0000256" key="8">
    <source>
        <dbReference type="SAM" id="Phobius"/>
    </source>
</evidence>
<dbReference type="GO" id="GO:0016020">
    <property type="term" value="C:membrane"/>
    <property type="evidence" value="ECO:0007669"/>
    <property type="project" value="UniProtKB-SubCell"/>
</dbReference>
<dbReference type="InterPro" id="IPR036259">
    <property type="entry name" value="MFS_trans_sf"/>
</dbReference>
<accession>A0A6G0XI95</accession>
<evidence type="ECO:0000313" key="10">
    <source>
        <dbReference type="EMBL" id="KAF0739929.1"/>
    </source>
</evidence>
<keyword evidence="7 8" id="KW-0472">Membrane</keyword>
<evidence type="ECO:0000256" key="2">
    <source>
        <dbReference type="ARBA" id="ARBA00006595"/>
    </source>
</evidence>
<comment type="subcellular location">
    <subcellularLocation>
        <location evidence="1">Membrane</location>
        <topology evidence="1">Multi-pass membrane protein</topology>
    </subcellularLocation>
</comment>
<evidence type="ECO:0000313" key="11">
    <source>
        <dbReference type="Proteomes" id="UP000481153"/>
    </source>
</evidence>
<dbReference type="InterPro" id="IPR011701">
    <property type="entry name" value="MFS"/>
</dbReference>
<dbReference type="GO" id="GO:0022857">
    <property type="term" value="F:transmembrane transporter activity"/>
    <property type="evidence" value="ECO:0007669"/>
    <property type="project" value="InterPro"/>
</dbReference>
<keyword evidence="5" id="KW-0029">Amino-acid transport</keyword>
<evidence type="ECO:0000256" key="5">
    <source>
        <dbReference type="ARBA" id="ARBA00022970"/>
    </source>
</evidence>
<dbReference type="EMBL" id="VJMJ01000056">
    <property type="protein sequence ID" value="KAF0739929.1"/>
    <property type="molecule type" value="Genomic_DNA"/>
</dbReference>
<keyword evidence="6 8" id="KW-1133">Transmembrane helix</keyword>
<feature type="transmembrane region" description="Helical" evidence="8">
    <location>
        <begin position="339"/>
        <end position="358"/>
    </location>
</feature>
<organism evidence="10 11">
    <name type="scientific">Aphanomyces euteiches</name>
    <dbReference type="NCBI Taxonomy" id="100861"/>
    <lineage>
        <taxon>Eukaryota</taxon>
        <taxon>Sar</taxon>
        <taxon>Stramenopiles</taxon>
        <taxon>Oomycota</taxon>
        <taxon>Saprolegniomycetes</taxon>
        <taxon>Saprolegniales</taxon>
        <taxon>Verrucalvaceae</taxon>
        <taxon>Aphanomyces</taxon>
    </lineage>
</organism>
<dbReference type="VEuPathDB" id="FungiDB:AeMF1_011272"/>
<feature type="transmembrane region" description="Helical" evidence="8">
    <location>
        <begin position="400"/>
        <end position="420"/>
    </location>
</feature>
<dbReference type="Gene3D" id="1.20.1250.20">
    <property type="entry name" value="MFS general substrate transporter like domains"/>
    <property type="match status" value="2"/>
</dbReference>
<evidence type="ECO:0000256" key="7">
    <source>
        <dbReference type="ARBA" id="ARBA00023136"/>
    </source>
</evidence>
<gene>
    <name evidence="10" type="ORF">Ae201684_004512</name>
</gene>
<reference evidence="10 11" key="1">
    <citation type="submission" date="2019-07" db="EMBL/GenBank/DDBJ databases">
        <title>Genomics analysis of Aphanomyces spp. identifies a new class of oomycete effector associated with host adaptation.</title>
        <authorList>
            <person name="Gaulin E."/>
        </authorList>
    </citation>
    <scope>NUCLEOTIDE SEQUENCE [LARGE SCALE GENOMIC DNA]</scope>
    <source>
        <strain evidence="10 11">ATCC 201684</strain>
    </source>
</reference>
<dbReference type="PANTHER" id="PTHR20772">
    <property type="entry name" value="PROTEIN FMP42"/>
    <property type="match status" value="1"/>
</dbReference>
<comment type="similarity">
    <text evidence="2">Belongs to the SLC43A transporter (TC 2.A.1.44) family.</text>
</comment>
<dbReference type="GO" id="GO:0006865">
    <property type="term" value="P:amino acid transport"/>
    <property type="evidence" value="ECO:0007669"/>
    <property type="project" value="UniProtKB-KW"/>
</dbReference>
<feature type="transmembrane region" description="Helical" evidence="8">
    <location>
        <begin position="120"/>
        <end position="142"/>
    </location>
</feature>
<dbReference type="SUPFAM" id="SSF103473">
    <property type="entry name" value="MFS general substrate transporter"/>
    <property type="match status" value="1"/>
</dbReference>
<keyword evidence="3" id="KW-0813">Transport</keyword>
<name>A0A6G0XI95_9STRA</name>
<dbReference type="AlphaFoldDB" id="A0A6G0XI95"/>
<keyword evidence="4 8" id="KW-0812">Transmembrane</keyword>
<evidence type="ECO:0000256" key="9">
    <source>
        <dbReference type="SAM" id="SignalP"/>
    </source>
</evidence>
<feature type="transmembrane region" description="Helical" evidence="8">
    <location>
        <begin position="242"/>
        <end position="264"/>
    </location>
</feature>
<comment type="caution">
    <text evidence="10">The sequence shown here is derived from an EMBL/GenBank/DDBJ whole genome shotgun (WGS) entry which is preliminary data.</text>
</comment>
<feature type="chain" id="PRO_5026233662" description="Major facilitator superfamily (MFS) profile domain-containing protein" evidence="9">
    <location>
        <begin position="25"/>
        <end position="449"/>
    </location>
</feature>
<keyword evidence="11" id="KW-1185">Reference proteome</keyword>
<dbReference type="Pfam" id="PF07690">
    <property type="entry name" value="MFS_1"/>
    <property type="match status" value="1"/>
</dbReference>
<feature type="transmembrane region" description="Helical" evidence="8">
    <location>
        <begin position="149"/>
        <end position="168"/>
    </location>
</feature>
<feature type="transmembrane region" description="Helical" evidence="8">
    <location>
        <begin position="90"/>
        <end position="108"/>
    </location>
</feature>
<evidence type="ECO:0000256" key="6">
    <source>
        <dbReference type="ARBA" id="ARBA00022989"/>
    </source>
</evidence>
<evidence type="ECO:0000256" key="1">
    <source>
        <dbReference type="ARBA" id="ARBA00004141"/>
    </source>
</evidence>
<feature type="transmembrane region" description="Helical" evidence="8">
    <location>
        <begin position="174"/>
        <end position="196"/>
    </location>
</feature>
<feature type="signal peptide" evidence="9">
    <location>
        <begin position="1"/>
        <end position="24"/>
    </location>
</feature>
<proteinExistence type="inferred from homology"/>
<feature type="transmembrane region" description="Helical" evidence="8">
    <location>
        <begin position="284"/>
        <end position="303"/>
    </location>
</feature>
<sequence>MKVSRVSVFAISWMITFLTSGGLSSGFGPVYSRLVEEKQWSDLCPGANATSAVCSAQEVQLQSVYTTATLMTALGQTLFGVLLDIIGPRYTTIVSFLFSIAGNLFMAYGNSHNGTDSLIVAGYALITFGGMGVLVSTIQLSYLFPEPSVYMSLLVSAFSCSGYIYIFLELDISRQAFFVGYSVLVVLCMLIVFLVFPVRHVTEECMTTTIPGFSVEKPQATTTLMSNIWAGLKEQTKTRGDLWVVTGIGSFLFLQIVYTGGAIPSILTSLTHGDAKLNDLYVNYLYPFVSGSWFLIAPVAGYLLQHHGFKKTSYITLWIFVAFCATLMLPNLAIQNLSFVLLSLANGFLNCLQYAYILTCFPSELYGVLTALVTLIATVFSLLNYAFVSLTQYAFDGNNNYCLGFLVAVTILMLSLVKYLREESECTELKIKHLDEVDFLHQESPRTVQ</sequence>
<protein>
    <recommendedName>
        <fullName evidence="12">Major facilitator superfamily (MFS) profile domain-containing protein</fullName>
    </recommendedName>
</protein>
<dbReference type="PANTHER" id="PTHR20772:SF2">
    <property type="entry name" value="PROTEIN FMP42"/>
    <property type="match status" value="1"/>
</dbReference>